<name>A0A0E9P5X3_ANGAN</name>
<reference evidence="1" key="1">
    <citation type="submission" date="2014-11" db="EMBL/GenBank/DDBJ databases">
        <authorList>
            <person name="Amaro Gonzalez C."/>
        </authorList>
    </citation>
    <scope>NUCLEOTIDE SEQUENCE</scope>
</reference>
<dbReference type="EMBL" id="GBXM01109107">
    <property type="protein sequence ID" value="JAG99469.1"/>
    <property type="molecule type" value="Transcribed_RNA"/>
</dbReference>
<organism evidence="1">
    <name type="scientific">Anguilla anguilla</name>
    <name type="common">European freshwater eel</name>
    <name type="synonym">Muraena anguilla</name>
    <dbReference type="NCBI Taxonomy" id="7936"/>
    <lineage>
        <taxon>Eukaryota</taxon>
        <taxon>Metazoa</taxon>
        <taxon>Chordata</taxon>
        <taxon>Craniata</taxon>
        <taxon>Vertebrata</taxon>
        <taxon>Euteleostomi</taxon>
        <taxon>Actinopterygii</taxon>
        <taxon>Neopterygii</taxon>
        <taxon>Teleostei</taxon>
        <taxon>Anguilliformes</taxon>
        <taxon>Anguillidae</taxon>
        <taxon>Anguilla</taxon>
    </lineage>
</organism>
<sequence length="22" mass="2521">MNKNFVAHRMDKSGVCLIIKCL</sequence>
<dbReference type="AlphaFoldDB" id="A0A0E9P5X3"/>
<accession>A0A0E9P5X3</accession>
<protein>
    <submittedName>
        <fullName evidence="1">Uncharacterized protein</fullName>
    </submittedName>
</protein>
<proteinExistence type="predicted"/>
<evidence type="ECO:0000313" key="1">
    <source>
        <dbReference type="EMBL" id="JAG99469.1"/>
    </source>
</evidence>
<reference evidence="1" key="2">
    <citation type="journal article" date="2015" name="Fish Shellfish Immunol.">
        <title>Early steps in the European eel (Anguilla anguilla)-Vibrio vulnificus interaction in the gills: Role of the RtxA13 toxin.</title>
        <authorList>
            <person name="Callol A."/>
            <person name="Pajuelo D."/>
            <person name="Ebbesson L."/>
            <person name="Teles M."/>
            <person name="MacKenzie S."/>
            <person name="Amaro C."/>
        </authorList>
    </citation>
    <scope>NUCLEOTIDE SEQUENCE</scope>
</reference>